<gene>
    <name evidence="2" type="ORF">BDN71DRAFT_1432455</name>
</gene>
<dbReference type="Proteomes" id="UP000807025">
    <property type="component" value="Unassembled WGS sequence"/>
</dbReference>
<dbReference type="OrthoDB" id="3261136at2759"/>
<dbReference type="AlphaFoldDB" id="A0A9P6DEN6"/>
<evidence type="ECO:0000313" key="3">
    <source>
        <dbReference type="Proteomes" id="UP000807025"/>
    </source>
</evidence>
<name>A0A9P6DEN6_PLEER</name>
<protein>
    <submittedName>
        <fullName evidence="2">Uncharacterized protein</fullName>
    </submittedName>
</protein>
<reference evidence="2" key="1">
    <citation type="submission" date="2020-11" db="EMBL/GenBank/DDBJ databases">
        <authorList>
            <consortium name="DOE Joint Genome Institute"/>
            <person name="Ahrendt S."/>
            <person name="Riley R."/>
            <person name="Andreopoulos W."/>
            <person name="Labutti K."/>
            <person name="Pangilinan J."/>
            <person name="Ruiz-Duenas F.J."/>
            <person name="Barrasa J.M."/>
            <person name="Sanchez-Garcia M."/>
            <person name="Camarero S."/>
            <person name="Miyauchi S."/>
            <person name="Serrano A."/>
            <person name="Linde D."/>
            <person name="Babiker R."/>
            <person name="Drula E."/>
            <person name="Ayuso-Fernandez I."/>
            <person name="Pacheco R."/>
            <person name="Padilla G."/>
            <person name="Ferreira P."/>
            <person name="Barriuso J."/>
            <person name="Kellner H."/>
            <person name="Castanera R."/>
            <person name="Alfaro M."/>
            <person name="Ramirez L."/>
            <person name="Pisabarro A.G."/>
            <person name="Kuo A."/>
            <person name="Tritt A."/>
            <person name="Lipzen A."/>
            <person name="He G."/>
            <person name="Yan M."/>
            <person name="Ng V."/>
            <person name="Cullen D."/>
            <person name="Martin F."/>
            <person name="Rosso M.-N."/>
            <person name="Henrissat B."/>
            <person name="Hibbett D."/>
            <person name="Martinez A.T."/>
            <person name="Grigoriev I.V."/>
        </authorList>
    </citation>
    <scope>NUCLEOTIDE SEQUENCE</scope>
    <source>
        <strain evidence="2">ATCC 90797</strain>
    </source>
</reference>
<evidence type="ECO:0000313" key="2">
    <source>
        <dbReference type="EMBL" id="KAF9493433.1"/>
    </source>
</evidence>
<keyword evidence="3" id="KW-1185">Reference proteome</keyword>
<dbReference type="Gene3D" id="3.60.10.10">
    <property type="entry name" value="Endonuclease/exonuclease/phosphatase"/>
    <property type="match status" value="1"/>
</dbReference>
<feature type="region of interest" description="Disordered" evidence="1">
    <location>
        <begin position="83"/>
        <end position="114"/>
    </location>
</feature>
<organism evidence="2 3">
    <name type="scientific">Pleurotus eryngii</name>
    <name type="common">Boletus of the steppes</name>
    <dbReference type="NCBI Taxonomy" id="5323"/>
    <lineage>
        <taxon>Eukaryota</taxon>
        <taxon>Fungi</taxon>
        <taxon>Dikarya</taxon>
        <taxon>Basidiomycota</taxon>
        <taxon>Agaricomycotina</taxon>
        <taxon>Agaricomycetes</taxon>
        <taxon>Agaricomycetidae</taxon>
        <taxon>Agaricales</taxon>
        <taxon>Pleurotineae</taxon>
        <taxon>Pleurotaceae</taxon>
        <taxon>Pleurotus</taxon>
    </lineage>
</organism>
<comment type="caution">
    <text evidence="2">The sequence shown here is derived from an EMBL/GenBank/DDBJ whole genome shotgun (WGS) entry which is preliminary data.</text>
</comment>
<accession>A0A9P6DEN6</accession>
<evidence type="ECO:0000256" key="1">
    <source>
        <dbReference type="SAM" id="MobiDB-lite"/>
    </source>
</evidence>
<proteinExistence type="predicted"/>
<sequence length="218" mass="24926">MYRFFLDDENPWTWEELEVAEEAWGHMGRWLSKDAGEEEQLAAGQQDFGKGVNQVYCDFQGIQHFNMIGVSTAPRLRCCTTHVNQEPDNNKDRGRDTDGDQAGIPRSTQNSPDVVGVDIKCRQDEWLQNIEAAERLLEMTDRYGMVMRLAKGTLTLQATHTGNYTWVGNVWCTEELQGAVLKCNTEPSLRPPKTDHLPVIMEISIDMEKCNPRMQKNF</sequence>
<dbReference type="InterPro" id="IPR036691">
    <property type="entry name" value="Endo/exonu/phosph_ase_sf"/>
</dbReference>
<dbReference type="EMBL" id="MU154585">
    <property type="protein sequence ID" value="KAF9493433.1"/>
    <property type="molecule type" value="Genomic_DNA"/>
</dbReference>
<feature type="compositionally biased region" description="Basic and acidic residues" evidence="1">
    <location>
        <begin position="88"/>
        <end position="98"/>
    </location>
</feature>